<dbReference type="InterPro" id="IPR014777">
    <property type="entry name" value="4pyrrole_Mease_sub1"/>
</dbReference>
<evidence type="ECO:0000256" key="3">
    <source>
        <dbReference type="ARBA" id="ARBA00022603"/>
    </source>
</evidence>
<gene>
    <name evidence="8" type="ORF">COMA1_30154</name>
</gene>
<dbReference type="OrthoDB" id="9809084at2"/>
<dbReference type="InterPro" id="IPR035996">
    <property type="entry name" value="4pyrrol_Methylase_sf"/>
</dbReference>
<evidence type="ECO:0000256" key="4">
    <source>
        <dbReference type="ARBA" id="ARBA00022679"/>
    </source>
</evidence>
<keyword evidence="2" id="KW-0698">rRNA processing</keyword>
<evidence type="ECO:0000256" key="6">
    <source>
        <dbReference type="SAM" id="MobiDB-lite"/>
    </source>
</evidence>
<proteinExistence type="predicted"/>
<keyword evidence="1" id="KW-0963">Cytoplasm</keyword>
<keyword evidence="4 8" id="KW-0808">Transferase</keyword>
<dbReference type="InterPro" id="IPR008189">
    <property type="entry name" value="rRNA_ssu_MeTfrase_I"/>
</dbReference>
<dbReference type="Gene3D" id="3.30.950.10">
    <property type="entry name" value="Methyltransferase, Cobalt-precorrin-4 Transmethylase, Domain 2"/>
    <property type="match status" value="1"/>
</dbReference>
<dbReference type="GO" id="GO:0006364">
    <property type="term" value="P:rRNA processing"/>
    <property type="evidence" value="ECO:0007669"/>
    <property type="project" value="UniProtKB-KW"/>
</dbReference>
<dbReference type="InterPro" id="IPR014776">
    <property type="entry name" value="4pyrrole_Mease_sub2"/>
</dbReference>
<dbReference type="Pfam" id="PF00590">
    <property type="entry name" value="TP_methylase"/>
    <property type="match status" value="1"/>
</dbReference>
<sequence length="246" mass="25966">MPPKQSQENAGQSMASATSPDESGSLYVVAVPIGHPDDLSLRAQAILKSVDLVASEDPKMTQQLLTHHRISATVTSYGPVNVREKVAVLLQRLRQGARIAIVADTGSPLIVDPGVLLVAGAHAQGTRIIAIPGPSAAIAALTVAGFPCEAFYVLGQLPSTGPHLSRRVADAVEREVPTIAYGTQITATRALSTLVRLAPRRLIVAACNLTKPNEVILRGTARQVSRQLCGVQREDITIVVSGGKRR</sequence>
<keyword evidence="9" id="KW-1185">Reference proteome</keyword>
<dbReference type="EC" id="2.1.1.198" evidence="8"/>
<dbReference type="InterPro" id="IPR000878">
    <property type="entry name" value="4pyrrol_Mease"/>
</dbReference>
<dbReference type="Proteomes" id="UP000199032">
    <property type="component" value="Unassembled WGS sequence"/>
</dbReference>
<dbReference type="PIRSF" id="PIRSF005917">
    <property type="entry name" value="MTase_YraL"/>
    <property type="match status" value="1"/>
</dbReference>
<accession>A0A0S4LGC3</accession>
<name>A0A0S4LGC3_9BACT</name>
<feature type="region of interest" description="Disordered" evidence="6">
    <location>
        <begin position="1"/>
        <end position="21"/>
    </location>
</feature>
<dbReference type="PANTHER" id="PTHR46111">
    <property type="entry name" value="RIBOSOMAL RNA SMALL SUBUNIT METHYLTRANSFERASE I"/>
    <property type="match status" value="1"/>
</dbReference>
<keyword evidence="3 8" id="KW-0489">Methyltransferase</keyword>
<evidence type="ECO:0000313" key="8">
    <source>
        <dbReference type="EMBL" id="CUS36625.1"/>
    </source>
</evidence>
<reference evidence="8 9" key="1">
    <citation type="submission" date="2015-10" db="EMBL/GenBank/DDBJ databases">
        <authorList>
            <person name="Gilbert D.G."/>
        </authorList>
    </citation>
    <scope>NUCLEOTIDE SEQUENCE [LARGE SCALE GENOMIC DNA]</scope>
    <source>
        <strain evidence="8">COMA1</strain>
    </source>
</reference>
<dbReference type="AlphaFoldDB" id="A0A0S4LGC3"/>
<evidence type="ECO:0000259" key="7">
    <source>
        <dbReference type="Pfam" id="PF00590"/>
    </source>
</evidence>
<keyword evidence="5" id="KW-0949">S-adenosyl-L-methionine</keyword>
<evidence type="ECO:0000256" key="2">
    <source>
        <dbReference type="ARBA" id="ARBA00022552"/>
    </source>
</evidence>
<dbReference type="RefSeq" id="WP_090749175.1">
    <property type="nucleotide sequence ID" value="NZ_CZQA01000009.1"/>
</dbReference>
<protein>
    <submittedName>
        <fullName evidence="8">Ribosomal RNA small subunit methyltransferase I</fullName>
        <ecNumber evidence="8">2.1.1.198</ecNumber>
    </submittedName>
</protein>
<organism evidence="8 9">
    <name type="scientific">Candidatus Nitrospira nitrosa</name>
    <dbReference type="NCBI Taxonomy" id="1742972"/>
    <lineage>
        <taxon>Bacteria</taxon>
        <taxon>Pseudomonadati</taxon>
        <taxon>Nitrospirota</taxon>
        <taxon>Nitrospiria</taxon>
        <taxon>Nitrospirales</taxon>
        <taxon>Nitrospiraceae</taxon>
        <taxon>Nitrospira</taxon>
    </lineage>
</organism>
<dbReference type="GO" id="GO:0008168">
    <property type="term" value="F:methyltransferase activity"/>
    <property type="evidence" value="ECO:0007669"/>
    <property type="project" value="UniProtKB-KW"/>
</dbReference>
<dbReference type="EMBL" id="CZQA01000009">
    <property type="protein sequence ID" value="CUS36625.1"/>
    <property type="molecule type" value="Genomic_DNA"/>
</dbReference>
<evidence type="ECO:0000313" key="9">
    <source>
        <dbReference type="Proteomes" id="UP000199032"/>
    </source>
</evidence>
<feature type="domain" description="Tetrapyrrole methylase" evidence="7">
    <location>
        <begin position="26"/>
        <end position="224"/>
    </location>
</feature>
<dbReference type="GO" id="GO:0032259">
    <property type="term" value="P:methylation"/>
    <property type="evidence" value="ECO:0007669"/>
    <property type="project" value="UniProtKB-KW"/>
</dbReference>
<evidence type="ECO:0000256" key="5">
    <source>
        <dbReference type="ARBA" id="ARBA00022691"/>
    </source>
</evidence>
<evidence type="ECO:0000256" key="1">
    <source>
        <dbReference type="ARBA" id="ARBA00022490"/>
    </source>
</evidence>
<dbReference type="SUPFAM" id="SSF53790">
    <property type="entry name" value="Tetrapyrrole methylase"/>
    <property type="match status" value="1"/>
</dbReference>
<dbReference type="Gene3D" id="3.40.1010.10">
    <property type="entry name" value="Cobalt-precorrin-4 Transmethylase, Domain 1"/>
    <property type="match status" value="1"/>
</dbReference>
<dbReference type="STRING" id="1742972.COMA1_30154"/>
<dbReference type="PANTHER" id="PTHR46111:SF1">
    <property type="entry name" value="RIBOSOMAL RNA SMALL SUBUNIT METHYLTRANSFERASE I"/>
    <property type="match status" value="1"/>
</dbReference>